<protein>
    <submittedName>
        <fullName evidence="2">Methyltransferase</fullName>
    </submittedName>
</protein>
<feature type="domain" description="Methyltransferase" evidence="1">
    <location>
        <begin position="35"/>
        <end position="128"/>
    </location>
</feature>
<dbReference type="Gene3D" id="3.40.50.150">
    <property type="entry name" value="Vaccinia Virus protein VP39"/>
    <property type="match status" value="1"/>
</dbReference>
<dbReference type="Proteomes" id="UP000027142">
    <property type="component" value="Chromosome"/>
</dbReference>
<sequence length="184" mass="20208">MNNRIQRKIANLEGLQRFPAEDLFSYFTINKKDTILDVGTGTGYVARAVATKVDKVYALDSDKDILAYLMKTSDGSGIHNIEPIVGDFKSIPIPKDHVDTAIASISLHEVKPLSAVLDQIRSTLKQGGVFVCIDIEKTENASGPRVFSGEMEQEMMNAGFTIVTKSFPGMKLGKEPLYVIVGRK</sequence>
<dbReference type="KEGG" id="ble:BleG1_0603"/>
<dbReference type="PANTHER" id="PTHR43591">
    <property type="entry name" value="METHYLTRANSFERASE"/>
    <property type="match status" value="1"/>
</dbReference>
<dbReference type="GO" id="GO:0008168">
    <property type="term" value="F:methyltransferase activity"/>
    <property type="evidence" value="ECO:0007669"/>
    <property type="project" value="UniProtKB-KW"/>
</dbReference>
<dbReference type="STRING" id="1246626.BleG1_0603"/>
<dbReference type="Pfam" id="PF13649">
    <property type="entry name" value="Methyltransf_25"/>
    <property type="match status" value="1"/>
</dbReference>
<dbReference type="InterPro" id="IPR029063">
    <property type="entry name" value="SAM-dependent_MTases_sf"/>
</dbReference>
<accession>A0A060LPF8</accession>
<evidence type="ECO:0000313" key="3">
    <source>
        <dbReference type="Proteomes" id="UP000027142"/>
    </source>
</evidence>
<dbReference type="SUPFAM" id="SSF53335">
    <property type="entry name" value="S-adenosyl-L-methionine-dependent methyltransferases"/>
    <property type="match status" value="1"/>
</dbReference>
<dbReference type="RefSeq" id="WP_038476965.1">
    <property type="nucleotide sequence ID" value="NZ_CP003923.1"/>
</dbReference>
<organism evidence="2 3">
    <name type="scientific">Shouchella lehensis G1</name>
    <dbReference type="NCBI Taxonomy" id="1246626"/>
    <lineage>
        <taxon>Bacteria</taxon>
        <taxon>Bacillati</taxon>
        <taxon>Bacillota</taxon>
        <taxon>Bacilli</taxon>
        <taxon>Bacillales</taxon>
        <taxon>Bacillaceae</taxon>
        <taxon>Shouchella</taxon>
    </lineage>
</organism>
<keyword evidence="2" id="KW-0489">Methyltransferase</keyword>
<gene>
    <name evidence="2" type="ORF">BleG1_0603</name>
</gene>
<reference evidence="2 3" key="1">
    <citation type="journal article" date="2014" name="Gene">
        <title>A comparative genomic analysis of the alkalitolerant soil bacterium Bacillus lehensis G1.</title>
        <authorList>
            <person name="Noor Y.M."/>
            <person name="Samsulrizal N.H."/>
            <person name="Jema'on N.A."/>
            <person name="Low K.O."/>
            <person name="Ramli A.N."/>
            <person name="Alias N.I."/>
            <person name="Damis S.I."/>
            <person name="Fuzi S.F."/>
            <person name="Isa M.N."/>
            <person name="Murad A.M."/>
            <person name="Raih M.F."/>
            <person name="Bakar F.D."/>
            <person name="Najimudin N."/>
            <person name="Mahadi N.M."/>
            <person name="Illias R.M."/>
        </authorList>
    </citation>
    <scope>NUCLEOTIDE SEQUENCE [LARGE SCALE GENOMIC DNA]</scope>
    <source>
        <strain evidence="2 3">G1</strain>
    </source>
</reference>
<keyword evidence="2" id="KW-0808">Transferase</keyword>
<dbReference type="EMBL" id="CP003923">
    <property type="protein sequence ID" value="AIC93211.1"/>
    <property type="molecule type" value="Genomic_DNA"/>
</dbReference>
<keyword evidence="3" id="KW-1185">Reference proteome</keyword>
<dbReference type="PATRIC" id="fig|1246626.3.peg.598"/>
<dbReference type="CDD" id="cd02440">
    <property type="entry name" value="AdoMet_MTases"/>
    <property type="match status" value="1"/>
</dbReference>
<evidence type="ECO:0000313" key="2">
    <source>
        <dbReference type="EMBL" id="AIC93211.1"/>
    </source>
</evidence>
<dbReference type="GO" id="GO:0032259">
    <property type="term" value="P:methylation"/>
    <property type="evidence" value="ECO:0007669"/>
    <property type="project" value="UniProtKB-KW"/>
</dbReference>
<dbReference type="eggNOG" id="COG2226">
    <property type="taxonomic scope" value="Bacteria"/>
</dbReference>
<evidence type="ECO:0000259" key="1">
    <source>
        <dbReference type="Pfam" id="PF13649"/>
    </source>
</evidence>
<dbReference type="OrthoDB" id="9784101at2"/>
<dbReference type="AlphaFoldDB" id="A0A060LPF8"/>
<dbReference type="InterPro" id="IPR041698">
    <property type="entry name" value="Methyltransf_25"/>
</dbReference>
<name>A0A060LPF8_9BACI</name>
<proteinExistence type="predicted"/>
<dbReference type="HOGENOM" id="CLU_037990_16_1_9"/>
<dbReference type="PANTHER" id="PTHR43591:SF110">
    <property type="entry name" value="RHODANESE DOMAIN-CONTAINING PROTEIN"/>
    <property type="match status" value="1"/>
</dbReference>